<name>A0AAU9J5G9_9CILI</name>
<feature type="region of interest" description="Disordered" evidence="1">
    <location>
        <begin position="31"/>
        <end position="100"/>
    </location>
</feature>
<comment type="caution">
    <text evidence="2">The sequence shown here is derived from an EMBL/GenBank/DDBJ whole genome shotgun (WGS) entry which is preliminary data.</text>
</comment>
<reference evidence="2" key="1">
    <citation type="submission" date="2021-09" db="EMBL/GenBank/DDBJ databases">
        <authorList>
            <consortium name="AG Swart"/>
            <person name="Singh M."/>
            <person name="Singh A."/>
            <person name="Seah K."/>
            <person name="Emmerich C."/>
        </authorList>
    </citation>
    <scope>NUCLEOTIDE SEQUENCE</scope>
    <source>
        <strain evidence="2">ATCC30299</strain>
    </source>
</reference>
<keyword evidence="3" id="KW-1185">Reference proteome</keyword>
<protein>
    <submittedName>
        <fullName evidence="2">Uncharacterized protein</fullName>
    </submittedName>
</protein>
<proteinExistence type="predicted"/>
<sequence length="485" mass="56464">MENSQNINHSPPRFDIDGYPVRTKLMTFNENCKDPWKRSTSEDKLTKLPFDNQSSENKSNCFNSESKEKTSETNEIIKDKSHSIETKNNEKTIKRRTNSISDARNNLRNCIDSITSKPKCEESPTKQSNDNKVMTQRKLFEKRKSESRAIYANYVESYLNSYQSRIEFNANDRHKSSNNPFFRTQREKKEAVRNLHRNRSNLAPNSDIIKTSSEISLAYNEKPVVSTQKELLAKRQSDKLKELEIYKNYKYVDPEEKIAQRELQNVQVSKEDSKTHEKVKVERQIEDIEYNMKTFGNSKLGIHGKELPQFLKNKKEYWTERDGYKNCPESSSRLLMLLKRSSIDVRDTLKANDTITENNNNERKIILQRSSSVPKVTTHIKSIKLFDRGASENTRHHVNYRMSTIKGYFDKSIKEAEMQKKIILSGRKEKISHAGKVKSRKPEVGLNTQIIYQNNDSGSEMASNHRLLLRSNSVIRTVGFIEKSQ</sequence>
<feature type="compositionally biased region" description="Basic and acidic residues" evidence="1">
    <location>
        <begin position="31"/>
        <end position="46"/>
    </location>
</feature>
<dbReference type="Proteomes" id="UP001162131">
    <property type="component" value="Unassembled WGS sequence"/>
</dbReference>
<accession>A0AAU9J5G9</accession>
<dbReference type="AlphaFoldDB" id="A0AAU9J5G9"/>
<feature type="compositionally biased region" description="Polar residues" evidence="1">
    <location>
        <begin position="51"/>
        <end position="62"/>
    </location>
</feature>
<gene>
    <name evidence="2" type="ORF">BSTOLATCC_MIC28766</name>
</gene>
<feature type="compositionally biased region" description="Basic and acidic residues" evidence="1">
    <location>
        <begin position="65"/>
        <end position="92"/>
    </location>
</feature>
<evidence type="ECO:0000256" key="1">
    <source>
        <dbReference type="SAM" id="MobiDB-lite"/>
    </source>
</evidence>
<evidence type="ECO:0000313" key="3">
    <source>
        <dbReference type="Proteomes" id="UP001162131"/>
    </source>
</evidence>
<organism evidence="2 3">
    <name type="scientific">Blepharisma stoltei</name>
    <dbReference type="NCBI Taxonomy" id="1481888"/>
    <lineage>
        <taxon>Eukaryota</taxon>
        <taxon>Sar</taxon>
        <taxon>Alveolata</taxon>
        <taxon>Ciliophora</taxon>
        <taxon>Postciliodesmatophora</taxon>
        <taxon>Heterotrichea</taxon>
        <taxon>Heterotrichida</taxon>
        <taxon>Blepharismidae</taxon>
        <taxon>Blepharisma</taxon>
    </lineage>
</organism>
<dbReference type="EMBL" id="CAJZBQ010000028">
    <property type="protein sequence ID" value="CAG9321486.1"/>
    <property type="molecule type" value="Genomic_DNA"/>
</dbReference>
<evidence type="ECO:0000313" key="2">
    <source>
        <dbReference type="EMBL" id="CAG9321486.1"/>
    </source>
</evidence>